<keyword evidence="2" id="KW-1185">Reference proteome</keyword>
<organism evidence="2 3">
    <name type="scientific">Panagrolaimus davidi</name>
    <dbReference type="NCBI Taxonomy" id="227884"/>
    <lineage>
        <taxon>Eukaryota</taxon>
        <taxon>Metazoa</taxon>
        <taxon>Ecdysozoa</taxon>
        <taxon>Nematoda</taxon>
        <taxon>Chromadorea</taxon>
        <taxon>Rhabditida</taxon>
        <taxon>Tylenchina</taxon>
        <taxon>Panagrolaimomorpha</taxon>
        <taxon>Panagrolaimoidea</taxon>
        <taxon>Panagrolaimidae</taxon>
        <taxon>Panagrolaimus</taxon>
    </lineage>
</organism>
<name>A0A914QY13_9BILA</name>
<keyword evidence="1" id="KW-0732">Signal</keyword>
<dbReference type="AlphaFoldDB" id="A0A914QY13"/>
<evidence type="ECO:0000256" key="1">
    <source>
        <dbReference type="SAM" id="SignalP"/>
    </source>
</evidence>
<sequence>MKMAGFACVFAWLATAILAHQWQLSKYEDGIGQRNYLSSDDTAAEAHSSHFRRKKHLSDNNCGCTYNYAKKATSGPAVGAIK</sequence>
<dbReference type="Proteomes" id="UP000887578">
    <property type="component" value="Unplaced"/>
</dbReference>
<proteinExistence type="predicted"/>
<dbReference type="WBParaSite" id="PDA_v2.g9199.t1">
    <property type="protein sequence ID" value="PDA_v2.g9199.t1"/>
    <property type="gene ID" value="PDA_v2.g9199"/>
</dbReference>
<protein>
    <submittedName>
        <fullName evidence="3">Uncharacterized protein</fullName>
    </submittedName>
</protein>
<feature type="chain" id="PRO_5037800946" evidence="1">
    <location>
        <begin position="20"/>
        <end position="82"/>
    </location>
</feature>
<evidence type="ECO:0000313" key="2">
    <source>
        <dbReference type="Proteomes" id="UP000887578"/>
    </source>
</evidence>
<evidence type="ECO:0000313" key="3">
    <source>
        <dbReference type="WBParaSite" id="PDA_v2.g9199.t1"/>
    </source>
</evidence>
<reference evidence="3" key="1">
    <citation type="submission" date="2022-11" db="UniProtKB">
        <authorList>
            <consortium name="WormBaseParasite"/>
        </authorList>
    </citation>
    <scope>IDENTIFICATION</scope>
</reference>
<accession>A0A914QY13</accession>
<feature type="signal peptide" evidence="1">
    <location>
        <begin position="1"/>
        <end position="19"/>
    </location>
</feature>